<evidence type="ECO:0000256" key="7">
    <source>
        <dbReference type="SAM" id="MobiDB-lite"/>
    </source>
</evidence>
<protein>
    <submittedName>
        <fullName evidence="9">ABC transporter permease</fullName>
    </submittedName>
</protein>
<dbReference type="Proteomes" id="UP001165561">
    <property type="component" value="Unassembled WGS sequence"/>
</dbReference>
<dbReference type="Pfam" id="PF00528">
    <property type="entry name" value="BPD_transp_1"/>
    <property type="match status" value="1"/>
</dbReference>
<feature type="transmembrane region" description="Helical" evidence="6">
    <location>
        <begin position="60"/>
        <end position="82"/>
    </location>
</feature>
<evidence type="ECO:0000256" key="1">
    <source>
        <dbReference type="ARBA" id="ARBA00004141"/>
    </source>
</evidence>
<dbReference type="InterPro" id="IPR051204">
    <property type="entry name" value="ABC_transp_perm/SBD"/>
</dbReference>
<evidence type="ECO:0000256" key="2">
    <source>
        <dbReference type="ARBA" id="ARBA00022448"/>
    </source>
</evidence>
<feature type="transmembrane region" description="Helical" evidence="6">
    <location>
        <begin position="94"/>
        <end position="113"/>
    </location>
</feature>
<name>A0ABT5U1Q8_9MICO</name>
<proteinExistence type="inferred from homology"/>
<sequence>MTEVLGDAVRWLNDPLSWTGPRGALTLLGDHLWMTLVAVVLAAAVGLPLGAWLSRLRRGGAVVVSAANVSRAVPTLALLYIFTAGMGLGQWPTILAVAIFAVPPILSNTYTGLQQVDPAARDAGRGMGMSPVQLLLAVELPLALPLIAAGLRTAVVQVVATVPLAALVGGGGLGLIITNGIFTQRYGQALAGAVLVMLLALGVEGLLAAAQRLLGRRPSRRLPGAPAEQAPGTRSGGPALAHRGPPRSNER</sequence>
<reference evidence="9" key="1">
    <citation type="submission" date="2023-02" db="EMBL/GenBank/DDBJ databases">
        <title>Georgenia sp.10Sc9-8, isolated from a soil sample collected from the Taklamakan desert.</title>
        <authorList>
            <person name="Liu S."/>
        </authorList>
    </citation>
    <scope>NUCLEOTIDE SEQUENCE</scope>
    <source>
        <strain evidence="9">10Sc9-8</strain>
    </source>
</reference>
<feature type="transmembrane region" description="Helical" evidence="6">
    <location>
        <begin position="32"/>
        <end position="53"/>
    </location>
</feature>
<keyword evidence="10" id="KW-1185">Reference proteome</keyword>
<keyword evidence="5 6" id="KW-0472">Membrane</keyword>
<dbReference type="CDD" id="cd06261">
    <property type="entry name" value="TM_PBP2"/>
    <property type="match status" value="1"/>
</dbReference>
<feature type="transmembrane region" description="Helical" evidence="6">
    <location>
        <begin position="161"/>
        <end position="182"/>
    </location>
</feature>
<dbReference type="PANTHER" id="PTHR30177">
    <property type="entry name" value="GLYCINE BETAINE/L-PROLINE TRANSPORT SYSTEM PERMEASE PROTEIN PROW"/>
    <property type="match status" value="1"/>
</dbReference>
<comment type="caution">
    <text evidence="9">The sequence shown here is derived from an EMBL/GenBank/DDBJ whole genome shotgun (WGS) entry which is preliminary data.</text>
</comment>
<keyword evidence="2 6" id="KW-0813">Transport</keyword>
<accession>A0ABT5U1Q8</accession>
<keyword evidence="3 6" id="KW-0812">Transmembrane</keyword>
<comment type="similarity">
    <text evidence="6">Belongs to the binding-protein-dependent transport system permease family.</text>
</comment>
<comment type="subcellular location">
    <subcellularLocation>
        <location evidence="6">Cell membrane</location>
        <topology evidence="6">Multi-pass membrane protein</topology>
    </subcellularLocation>
    <subcellularLocation>
        <location evidence="1">Membrane</location>
        <topology evidence="1">Multi-pass membrane protein</topology>
    </subcellularLocation>
</comment>
<feature type="transmembrane region" description="Helical" evidence="6">
    <location>
        <begin position="189"/>
        <end position="210"/>
    </location>
</feature>
<dbReference type="PANTHER" id="PTHR30177:SF33">
    <property type="entry name" value="POSSIBLE OSMOPROTECTANT (GLYCINE BETAINE_CARNITINE_CHOLINE_L-PROLINE) TRANSPORT INTEGRAL MEMBRANE PROTEIN ABC TRANSPORTER PROZ"/>
    <property type="match status" value="1"/>
</dbReference>
<feature type="region of interest" description="Disordered" evidence="7">
    <location>
        <begin position="219"/>
        <end position="251"/>
    </location>
</feature>
<evidence type="ECO:0000256" key="6">
    <source>
        <dbReference type="RuleBase" id="RU363032"/>
    </source>
</evidence>
<evidence type="ECO:0000259" key="8">
    <source>
        <dbReference type="PROSITE" id="PS50928"/>
    </source>
</evidence>
<evidence type="ECO:0000256" key="4">
    <source>
        <dbReference type="ARBA" id="ARBA00022989"/>
    </source>
</evidence>
<gene>
    <name evidence="9" type="ORF">PU560_17445</name>
</gene>
<feature type="domain" description="ABC transmembrane type-1" evidence="8">
    <location>
        <begin position="28"/>
        <end position="207"/>
    </location>
</feature>
<dbReference type="InterPro" id="IPR035906">
    <property type="entry name" value="MetI-like_sf"/>
</dbReference>
<evidence type="ECO:0000313" key="9">
    <source>
        <dbReference type="EMBL" id="MDD9208231.1"/>
    </source>
</evidence>
<evidence type="ECO:0000313" key="10">
    <source>
        <dbReference type="Proteomes" id="UP001165561"/>
    </source>
</evidence>
<dbReference type="EMBL" id="JARACI010001202">
    <property type="protein sequence ID" value="MDD9208231.1"/>
    <property type="molecule type" value="Genomic_DNA"/>
</dbReference>
<dbReference type="Gene3D" id="1.10.3720.10">
    <property type="entry name" value="MetI-like"/>
    <property type="match status" value="1"/>
</dbReference>
<feature type="transmembrane region" description="Helical" evidence="6">
    <location>
        <begin position="134"/>
        <end position="155"/>
    </location>
</feature>
<dbReference type="PROSITE" id="PS50928">
    <property type="entry name" value="ABC_TM1"/>
    <property type="match status" value="1"/>
</dbReference>
<dbReference type="InterPro" id="IPR000515">
    <property type="entry name" value="MetI-like"/>
</dbReference>
<organism evidence="9 10">
    <name type="scientific">Georgenia halotolerans</name>
    <dbReference type="NCBI Taxonomy" id="3028317"/>
    <lineage>
        <taxon>Bacteria</taxon>
        <taxon>Bacillati</taxon>
        <taxon>Actinomycetota</taxon>
        <taxon>Actinomycetes</taxon>
        <taxon>Micrococcales</taxon>
        <taxon>Bogoriellaceae</taxon>
        <taxon>Georgenia</taxon>
    </lineage>
</organism>
<evidence type="ECO:0000256" key="5">
    <source>
        <dbReference type="ARBA" id="ARBA00023136"/>
    </source>
</evidence>
<dbReference type="SUPFAM" id="SSF161098">
    <property type="entry name" value="MetI-like"/>
    <property type="match status" value="1"/>
</dbReference>
<keyword evidence="4 6" id="KW-1133">Transmembrane helix</keyword>
<evidence type="ECO:0000256" key="3">
    <source>
        <dbReference type="ARBA" id="ARBA00022692"/>
    </source>
</evidence>